<dbReference type="CDD" id="cd00086">
    <property type="entry name" value="homeodomain"/>
    <property type="match status" value="1"/>
</dbReference>
<reference evidence="5" key="1">
    <citation type="submission" date="2025-08" db="UniProtKB">
        <authorList>
            <consortium name="Ensembl"/>
        </authorList>
    </citation>
    <scope>IDENTIFICATION</scope>
</reference>
<evidence type="ECO:0000256" key="1">
    <source>
        <dbReference type="PROSITE-ProRule" id="PRU00108"/>
    </source>
</evidence>
<evidence type="ECO:0000256" key="2">
    <source>
        <dbReference type="RuleBase" id="RU000682"/>
    </source>
</evidence>
<organism evidence="5 6">
    <name type="scientific">Gadus morhua</name>
    <name type="common">Atlantic cod</name>
    <dbReference type="NCBI Taxonomy" id="8049"/>
    <lineage>
        <taxon>Eukaryota</taxon>
        <taxon>Metazoa</taxon>
        <taxon>Chordata</taxon>
        <taxon>Craniata</taxon>
        <taxon>Vertebrata</taxon>
        <taxon>Euteleostomi</taxon>
        <taxon>Actinopterygii</taxon>
        <taxon>Neopterygii</taxon>
        <taxon>Teleostei</taxon>
        <taxon>Neoteleostei</taxon>
        <taxon>Acanthomorphata</taxon>
        <taxon>Zeiogadaria</taxon>
        <taxon>Gadariae</taxon>
        <taxon>Gadiformes</taxon>
        <taxon>Gadoidei</taxon>
        <taxon>Gadidae</taxon>
        <taxon>Gadus</taxon>
    </lineage>
</organism>
<reference evidence="5" key="2">
    <citation type="submission" date="2025-09" db="UniProtKB">
        <authorList>
            <consortium name="Ensembl"/>
        </authorList>
    </citation>
    <scope>IDENTIFICATION</scope>
</reference>
<keyword evidence="1 2" id="KW-0539">Nucleus</keyword>
<feature type="compositionally biased region" description="Basic and acidic residues" evidence="3">
    <location>
        <begin position="29"/>
        <end position="40"/>
    </location>
</feature>
<feature type="region of interest" description="Disordered" evidence="3">
    <location>
        <begin position="262"/>
        <end position="283"/>
    </location>
</feature>
<sequence>MRGSRPLKQKWRTMRKYSRTRRNTTQTPLHDEERRCYRETPRRKHSEQATDDMEGRAGPDLTQQVPEVISLECMAASGPGDDHDLFDSPFGGVGHYSPLASVPLLMTATHPHDHTTPMPAQPQGGPRPHNTLQGQTLLKPALKPKETQTSQAGYNRRSIRHRGRRRLMVLPPLPSLDLGEVLDRALRPPPPKKKTRTLYTTDQLEHLEFLFHDDHYPDAEKRKVIAASVGVTPQRIMVWFQNRRAKWRKIERSVKGEKQSCVGSSSLALQQTHPSCQPGWRSP</sequence>
<dbReference type="Pfam" id="PF00046">
    <property type="entry name" value="Homeodomain"/>
    <property type="match status" value="1"/>
</dbReference>
<evidence type="ECO:0000256" key="3">
    <source>
        <dbReference type="SAM" id="MobiDB-lite"/>
    </source>
</evidence>
<feature type="domain" description="Homeobox" evidence="4">
    <location>
        <begin position="190"/>
        <end position="250"/>
    </location>
</feature>
<dbReference type="AlphaFoldDB" id="A0A8C5FEF7"/>
<dbReference type="Ensembl" id="ENSGMOT00000061786.1">
    <property type="protein sequence ID" value="ENSGMOP00000030728.1"/>
    <property type="gene ID" value="ENSGMOG00000031112.1"/>
</dbReference>
<dbReference type="SMART" id="SM00389">
    <property type="entry name" value="HOX"/>
    <property type="match status" value="1"/>
</dbReference>
<evidence type="ECO:0000259" key="4">
    <source>
        <dbReference type="PROSITE" id="PS50071"/>
    </source>
</evidence>
<dbReference type="InterPro" id="IPR009057">
    <property type="entry name" value="Homeodomain-like_sf"/>
</dbReference>
<dbReference type="PANTHER" id="PTHR47060:SF1">
    <property type="entry name" value="HOMEOBOX PROTEIN NOBOX"/>
    <property type="match status" value="1"/>
</dbReference>
<dbReference type="GO" id="GO:0005634">
    <property type="term" value="C:nucleus"/>
    <property type="evidence" value="ECO:0007669"/>
    <property type="project" value="UniProtKB-SubCell"/>
</dbReference>
<name>A0A8C5FEF7_GADMO</name>
<feature type="region of interest" description="Disordered" evidence="3">
    <location>
        <begin position="1"/>
        <end position="59"/>
    </location>
</feature>
<feature type="compositionally biased region" description="Basic residues" evidence="3">
    <location>
        <begin position="1"/>
        <end position="22"/>
    </location>
</feature>
<comment type="subcellular location">
    <subcellularLocation>
        <location evidence="1 2">Nucleus</location>
    </subcellularLocation>
</comment>
<proteinExistence type="predicted"/>
<dbReference type="PANTHER" id="PTHR47060">
    <property type="entry name" value="HOMEOBOX PROTEIN NOBOX"/>
    <property type="match status" value="1"/>
</dbReference>
<evidence type="ECO:0000313" key="5">
    <source>
        <dbReference type="Ensembl" id="ENSGMOP00000030728.1"/>
    </source>
</evidence>
<protein>
    <recommendedName>
        <fullName evidence="4">Homeobox domain-containing protein</fullName>
    </recommendedName>
</protein>
<dbReference type="GO" id="GO:0000978">
    <property type="term" value="F:RNA polymerase II cis-regulatory region sequence-specific DNA binding"/>
    <property type="evidence" value="ECO:0007669"/>
    <property type="project" value="TreeGrafter"/>
</dbReference>
<accession>A0A8C5FEF7</accession>
<feature type="compositionally biased region" description="Polar residues" evidence="3">
    <location>
        <begin position="262"/>
        <end position="275"/>
    </location>
</feature>
<dbReference type="Gene3D" id="1.10.10.60">
    <property type="entry name" value="Homeodomain-like"/>
    <property type="match status" value="1"/>
</dbReference>
<dbReference type="InterPro" id="IPR001356">
    <property type="entry name" value="HD"/>
</dbReference>
<dbReference type="GO" id="GO:0000981">
    <property type="term" value="F:DNA-binding transcription factor activity, RNA polymerase II-specific"/>
    <property type="evidence" value="ECO:0007669"/>
    <property type="project" value="TreeGrafter"/>
</dbReference>
<dbReference type="GeneTree" id="ENSGT00650000093445"/>
<dbReference type="PROSITE" id="PS50071">
    <property type="entry name" value="HOMEOBOX_2"/>
    <property type="match status" value="1"/>
</dbReference>
<dbReference type="Proteomes" id="UP000694546">
    <property type="component" value="Chromosome 22"/>
</dbReference>
<keyword evidence="1 2" id="KW-0238">DNA-binding</keyword>
<dbReference type="InterPro" id="IPR042988">
    <property type="entry name" value="NOBOX"/>
</dbReference>
<evidence type="ECO:0000313" key="6">
    <source>
        <dbReference type="Proteomes" id="UP000694546"/>
    </source>
</evidence>
<keyword evidence="1 2" id="KW-0371">Homeobox</keyword>
<keyword evidence="6" id="KW-1185">Reference proteome</keyword>
<feature type="DNA-binding region" description="Homeobox" evidence="1">
    <location>
        <begin position="192"/>
        <end position="251"/>
    </location>
</feature>
<feature type="region of interest" description="Disordered" evidence="3">
    <location>
        <begin position="113"/>
        <end position="160"/>
    </location>
</feature>
<dbReference type="SUPFAM" id="SSF46689">
    <property type="entry name" value="Homeodomain-like"/>
    <property type="match status" value="1"/>
</dbReference>